<feature type="signal peptide" evidence="5">
    <location>
        <begin position="1"/>
        <end position="18"/>
    </location>
</feature>
<comment type="domain">
    <text evidence="5">The RxLR-dEER motif acts to carry the protein into the host cell cytoplasm through binding to cell surface phosphatidylinositol-3-phosphate.</text>
</comment>
<dbReference type="OMA" id="WEAYSKY"/>
<accession>H3H3G7</accession>
<dbReference type="HOGENOM" id="CLU_1196877_0_0_1"/>
<keyword evidence="3 5" id="KW-0964">Secreted</keyword>
<dbReference type="InParanoid" id="H3H3G7"/>
<keyword evidence="7" id="KW-1185">Reference proteome</keyword>
<dbReference type="RefSeq" id="XP_067750683.1">
    <property type="nucleotide sequence ID" value="XM_067895874.1"/>
</dbReference>
<comment type="subcellular location">
    <subcellularLocation>
        <location evidence="1 5">Secreted</location>
    </subcellularLocation>
</comment>
<proteinExistence type="inferred from homology"/>
<dbReference type="VEuPathDB" id="FungiDB:KRP22_14063"/>
<name>H3H3G7_PHYRM</name>
<protein>
    <recommendedName>
        <fullName evidence="5">RxLR effector protein</fullName>
    </recommendedName>
</protein>
<dbReference type="VEuPathDB" id="FungiDB:KRP23_128"/>
<dbReference type="Pfam" id="PF16810">
    <property type="entry name" value="RXLR"/>
    <property type="match status" value="1"/>
</dbReference>
<comment type="function">
    <text evidence="5">Effector that suppresses plant defense responses during pathogen infection.</text>
</comment>
<evidence type="ECO:0000256" key="4">
    <source>
        <dbReference type="ARBA" id="ARBA00022729"/>
    </source>
</evidence>
<comment type="similarity">
    <text evidence="2 5">Belongs to the RxLR effector family.</text>
</comment>
<evidence type="ECO:0000313" key="6">
    <source>
        <dbReference type="EnsemblProtists" id="Phyra85042"/>
    </source>
</evidence>
<reference evidence="6" key="2">
    <citation type="submission" date="2015-06" db="UniProtKB">
        <authorList>
            <consortium name="EnsemblProtists"/>
        </authorList>
    </citation>
    <scope>IDENTIFICATION</scope>
    <source>
        <strain evidence="6">Pr102</strain>
    </source>
</reference>
<evidence type="ECO:0000313" key="7">
    <source>
        <dbReference type="Proteomes" id="UP000005238"/>
    </source>
</evidence>
<evidence type="ECO:0000256" key="5">
    <source>
        <dbReference type="RuleBase" id="RU367124"/>
    </source>
</evidence>
<organism evidence="6 7">
    <name type="scientific">Phytophthora ramorum</name>
    <name type="common">Sudden oak death agent</name>
    <dbReference type="NCBI Taxonomy" id="164328"/>
    <lineage>
        <taxon>Eukaryota</taxon>
        <taxon>Sar</taxon>
        <taxon>Stramenopiles</taxon>
        <taxon>Oomycota</taxon>
        <taxon>Peronosporomycetes</taxon>
        <taxon>Peronosporales</taxon>
        <taxon>Peronosporaceae</taxon>
        <taxon>Phytophthora</taxon>
    </lineage>
</organism>
<evidence type="ECO:0000256" key="2">
    <source>
        <dbReference type="ARBA" id="ARBA00010400"/>
    </source>
</evidence>
<dbReference type="eggNOG" id="ENOG502STM1">
    <property type="taxonomic scope" value="Eukaryota"/>
</dbReference>
<dbReference type="OrthoDB" id="126873at2759"/>
<feature type="chain" id="PRO_5044967747" description="RxLR effector protein" evidence="5">
    <location>
        <begin position="19"/>
        <end position="207"/>
    </location>
</feature>
<dbReference type="EMBL" id="DS566132">
    <property type="status" value="NOT_ANNOTATED_CDS"/>
    <property type="molecule type" value="Genomic_DNA"/>
</dbReference>
<sequence length="207" mass="23126">MRFYHLVLLMVAVLFASADPTSAYRGSKLTTPGAQTQVLQDNTATKRLLRAYTDDEKRGISIPGLESVLKVFPSSKTKQLQGLLKADETLGNAFKTLGLSKMPIAKNNFIETKMVEKLFSSTNFKVWSKHAARLNKQDPEGAMLTSLTNVFGEKNVATMILLGKRSRRSHQVAKKLEAAKIKKWFSMDKLTADDVLGRKKYMWGQAV</sequence>
<dbReference type="AlphaFoldDB" id="H3H3G7"/>
<reference evidence="7" key="1">
    <citation type="journal article" date="2006" name="Science">
        <title>Phytophthora genome sequences uncover evolutionary origins and mechanisms of pathogenesis.</title>
        <authorList>
            <person name="Tyler B.M."/>
            <person name="Tripathy S."/>
            <person name="Zhang X."/>
            <person name="Dehal P."/>
            <person name="Jiang R.H."/>
            <person name="Aerts A."/>
            <person name="Arredondo F.D."/>
            <person name="Baxter L."/>
            <person name="Bensasson D."/>
            <person name="Beynon J.L."/>
            <person name="Chapman J."/>
            <person name="Damasceno C.M."/>
            <person name="Dorrance A.E."/>
            <person name="Dou D."/>
            <person name="Dickerman A.W."/>
            <person name="Dubchak I.L."/>
            <person name="Garbelotto M."/>
            <person name="Gijzen M."/>
            <person name="Gordon S.G."/>
            <person name="Govers F."/>
            <person name="Grunwald N.J."/>
            <person name="Huang W."/>
            <person name="Ivors K.L."/>
            <person name="Jones R.W."/>
            <person name="Kamoun S."/>
            <person name="Krampis K."/>
            <person name="Lamour K.H."/>
            <person name="Lee M.K."/>
            <person name="McDonald W.H."/>
            <person name="Medina M."/>
            <person name="Meijer H.J."/>
            <person name="Nordberg E.K."/>
            <person name="Maclean D.J."/>
            <person name="Ospina-Giraldo M.D."/>
            <person name="Morris P.F."/>
            <person name="Phuntumart V."/>
            <person name="Putnam N.H."/>
            <person name="Rash S."/>
            <person name="Rose J.K."/>
            <person name="Sakihama Y."/>
            <person name="Salamov A.A."/>
            <person name="Savidor A."/>
            <person name="Scheuring C.F."/>
            <person name="Smith B.M."/>
            <person name="Sobral B.W."/>
            <person name="Terry A."/>
            <person name="Torto-Alalibo T.A."/>
            <person name="Win J."/>
            <person name="Xu Z."/>
            <person name="Zhang H."/>
            <person name="Grigoriev I.V."/>
            <person name="Rokhsar D.S."/>
            <person name="Boore J.L."/>
        </authorList>
    </citation>
    <scope>NUCLEOTIDE SEQUENCE [LARGE SCALE GENOMIC DNA]</scope>
    <source>
        <strain evidence="7">Pr102</strain>
    </source>
</reference>
<keyword evidence="4 5" id="KW-0732">Signal</keyword>
<dbReference type="InterPro" id="IPR031825">
    <property type="entry name" value="RXLR"/>
</dbReference>
<evidence type="ECO:0000256" key="3">
    <source>
        <dbReference type="ARBA" id="ARBA00022525"/>
    </source>
</evidence>
<dbReference type="GeneID" id="94219235"/>
<dbReference type="Proteomes" id="UP000005238">
    <property type="component" value="Unassembled WGS sequence"/>
</dbReference>
<evidence type="ECO:0000256" key="1">
    <source>
        <dbReference type="ARBA" id="ARBA00004613"/>
    </source>
</evidence>
<dbReference type="EnsemblProtists" id="Phyra85042">
    <property type="protein sequence ID" value="Phyra85042"/>
    <property type="gene ID" value="Phyra85042"/>
</dbReference>